<feature type="compositionally biased region" description="Basic and acidic residues" evidence="14">
    <location>
        <begin position="557"/>
        <end position="568"/>
    </location>
</feature>
<accession>A0A182Y888</accession>
<feature type="region of interest" description="Disordered" evidence="14">
    <location>
        <begin position="407"/>
        <end position="568"/>
    </location>
</feature>
<dbReference type="SMART" id="SM01124">
    <property type="entry name" value="DBR1"/>
    <property type="match status" value="1"/>
</dbReference>
<sequence length="568" mass="63862">MKIAIEGCAHGELEKIYDLIGSIQAEQNITVDLLICCGDFQSTRNLQDLQCMAVPQKHLDMCSFYKYYSGEKKAPILTLFIGGNHEASNYLQELPYGGWVAPNIYYLGYAGVVDCNGIRIGGISGIFKGHDFLKGRFEFPPYDEASKRSVYHQRQIDVFRLKQLTPTVDVMLSHDWPRGITRHGNVQQLLRFKPAFREDIESNRLGSAPCEDLLRKLQPPYWFAAHLHCKFAALVTHSEGNVTKFLALDKCLPKRRFLQILDIPAEHDGGDDEKKEVKEGNDAPSPVRLKYDLEWLTVLNLTNHLISIRTSNGYMPGEGVSDERFNFTPSEEEKAKVLERFNNDLTIPDDFVRIAASYQPDEGAMDMGSVEQPQAFLNPQTTAFCDKLNIDDPLRLAMLMTGKKLNTSTYVDPQPEKSAKEMQQSTNKRLSRVSNADELDVDEDEEQNEDNGDDRKEDMEAVKNSPTVQPKLSLSSVLPRPKWRQPDAPDSDLSTTLNDSTPNCSGVSNPTPQKLGDNSTSTLSESVLAVDDLNLSSPQQQTSDLTNPTPVKKFKRRNETIYAKDDSD</sequence>
<dbReference type="OMA" id="GIDDPLC"/>
<dbReference type="VEuPathDB" id="VectorBase:ASTE010416"/>
<evidence type="ECO:0000256" key="10">
    <source>
        <dbReference type="ARBA" id="ARBA00023004"/>
    </source>
</evidence>
<proteinExistence type="inferred from homology"/>
<evidence type="ECO:0000259" key="15">
    <source>
        <dbReference type="SMART" id="SM01124"/>
    </source>
</evidence>
<evidence type="ECO:0000313" key="16">
    <source>
        <dbReference type="EnsemblMetazoa" id="ASTEI04674-PA"/>
    </source>
</evidence>
<organism evidence="16 17">
    <name type="scientific">Anopheles stephensi</name>
    <name type="common">Indo-Pakistan malaria mosquito</name>
    <dbReference type="NCBI Taxonomy" id="30069"/>
    <lineage>
        <taxon>Eukaryota</taxon>
        <taxon>Metazoa</taxon>
        <taxon>Ecdysozoa</taxon>
        <taxon>Arthropoda</taxon>
        <taxon>Hexapoda</taxon>
        <taxon>Insecta</taxon>
        <taxon>Pterygota</taxon>
        <taxon>Neoptera</taxon>
        <taxon>Endopterygota</taxon>
        <taxon>Diptera</taxon>
        <taxon>Nematocera</taxon>
        <taxon>Culicoidea</taxon>
        <taxon>Culicidae</taxon>
        <taxon>Anophelinae</taxon>
        <taxon>Anopheles</taxon>
    </lineage>
</organism>
<evidence type="ECO:0000256" key="13">
    <source>
        <dbReference type="ARBA" id="ARBA00058627"/>
    </source>
</evidence>
<evidence type="ECO:0000313" key="17">
    <source>
        <dbReference type="Proteomes" id="UP000076408"/>
    </source>
</evidence>
<dbReference type="InterPro" id="IPR007708">
    <property type="entry name" value="DBR1_C"/>
</dbReference>
<dbReference type="Pfam" id="PF05011">
    <property type="entry name" value="DBR1"/>
    <property type="match status" value="1"/>
</dbReference>
<keyword evidence="12" id="KW-0539">Nucleus</keyword>
<dbReference type="AlphaFoldDB" id="A0A182Y888"/>
<protein>
    <recommendedName>
        <fullName evidence="15">Lariat debranching enzyme C-terminal domain-containing protein</fullName>
    </recommendedName>
</protein>
<dbReference type="EnsemblMetazoa" id="ASTEI04674-RA">
    <property type="protein sequence ID" value="ASTEI04674-PA"/>
    <property type="gene ID" value="ASTEI04674"/>
</dbReference>
<dbReference type="GO" id="GO:0000398">
    <property type="term" value="P:mRNA splicing, via spliceosome"/>
    <property type="evidence" value="ECO:0007669"/>
    <property type="project" value="TreeGrafter"/>
</dbReference>
<evidence type="ECO:0000256" key="3">
    <source>
        <dbReference type="ARBA" id="ARBA00001954"/>
    </source>
</evidence>
<evidence type="ECO:0000256" key="14">
    <source>
        <dbReference type="SAM" id="MobiDB-lite"/>
    </source>
</evidence>
<dbReference type="Proteomes" id="UP000076408">
    <property type="component" value="Unassembled WGS sequence"/>
</dbReference>
<evidence type="ECO:0000256" key="9">
    <source>
        <dbReference type="ARBA" id="ARBA00022833"/>
    </source>
</evidence>
<evidence type="ECO:0000256" key="1">
    <source>
        <dbReference type="ARBA" id="ARBA00001936"/>
    </source>
</evidence>
<evidence type="ECO:0000256" key="7">
    <source>
        <dbReference type="ARBA" id="ARBA00022723"/>
    </source>
</evidence>
<keyword evidence="10" id="KW-0408">Iron</keyword>
<dbReference type="Pfam" id="PF00149">
    <property type="entry name" value="Metallophos"/>
    <property type="match status" value="1"/>
</dbReference>
<comment type="subcellular location">
    <subcellularLocation>
        <location evidence="4">Nucleus</location>
    </subcellularLocation>
</comment>
<comment type="cofactor">
    <cofactor evidence="1">
        <name>Mn(2+)</name>
        <dbReference type="ChEBI" id="CHEBI:29035"/>
    </cofactor>
</comment>
<comment type="cofactor">
    <cofactor evidence="2">
        <name>Zn(2+)</name>
        <dbReference type="ChEBI" id="CHEBI:29105"/>
    </cofactor>
</comment>
<keyword evidence="11" id="KW-0464">Manganese</keyword>
<dbReference type="SUPFAM" id="SSF56300">
    <property type="entry name" value="Metallo-dependent phosphatases"/>
    <property type="match status" value="1"/>
</dbReference>
<dbReference type="VEuPathDB" id="VectorBase:ASTEI04674"/>
<feature type="compositionally biased region" description="Polar residues" evidence="14">
    <location>
        <begin position="421"/>
        <end position="434"/>
    </location>
</feature>
<dbReference type="GO" id="GO:0008419">
    <property type="term" value="F:RNA lariat debranching enzyme activity"/>
    <property type="evidence" value="ECO:0007669"/>
    <property type="project" value="TreeGrafter"/>
</dbReference>
<reference evidence="17" key="1">
    <citation type="journal article" date="2014" name="Genome Biol.">
        <title>Genome analysis of a major urban malaria vector mosquito, Anopheles stephensi.</title>
        <authorList>
            <person name="Jiang X."/>
            <person name="Peery A."/>
            <person name="Hall A.B."/>
            <person name="Sharma A."/>
            <person name="Chen X.G."/>
            <person name="Waterhouse R.M."/>
            <person name="Komissarov A."/>
            <person name="Riehle M.M."/>
            <person name="Shouche Y."/>
            <person name="Sharakhova M.V."/>
            <person name="Lawson D."/>
            <person name="Pakpour N."/>
            <person name="Arensburger P."/>
            <person name="Davidson V.L."/>
            <person name="Eiglmeier K."/>
            <person name="Emrich S."/>
            <person name="George P."/>
            <person name="Kennedy R.C."/>
            <person name="Mane S.P."/>
            <person name="Maslen G."/>
            <person name="Oringanje C."/>
            <person name="Qi Y."/>
            <person name="Settlage R."/>
            <person name="Tojo M."/>
            <person name="Tubio J.M."/>
            <person name="Unger M.F."/>
            <person name="Wang B."/>
            <person name="Vernick K.D."/>
            <person name="Ribeiro J.M."/>
            <person name="James A.A."/>
            <person name="Michel K."/>
            <person name="Riehle M.A."/>
            <person name="Luckhart S."/>
            <person name="Sharakhov I.V."/>
            <person name="Tu Z."/>
        </authorList>
    </citation>
    <scope>NUCLEOTIDE SEQUENCE [LARGE SCALE GENOMIC DNA]</scope>
    <source>
        <strain evidence="17">Indian</strain>
    </source>
</reference>
<evidence type="ECO:0000256" key="8">
    <source>
        <dbReference type="ARBA" id="ARBA00022801"/>
    </source>
</evidence>
<dbReference type="InterPro" id="IPR029052">
    <property type="entry name" value="Metallo-depent_PP-like"/>
</dbReference>
<dbReference type="PANTHER" id="PTHR12849:SF0">
    <property type="entry name" value="LARIAT DEBRANCHING ENZYME"/>
    <property type="match status" value="1"/>
</dbReference>
<dbReference type="InterPro" id="IPR004843">
    <property type="entry name" value="Calcineurin-like_PHP"/>
</dbReference>
<evidence type="ECO:0000256" key="4">
    <source>
        <dbReference type="ARBA" id="ARBA00004123"/>
    </source>
</evidence>
<keyword evidence="9" id="KW-0862">Zinc</keyword>
<dbReference type="InterPro" id="IPR041816">
    <property type="entry name" value="Dbr1_N"/>
</dbReference>
<dbReference type="GO" id="GO:0005634">
    <property type="term" value="C:nucleus"/>
    <property type="evidence" value="ECO:0007669"/>
    <property type="project" value="UniProtKB-SubCell"/>
</dbReference>
<dbReference type="GO" id="GO:0046872">
    <property type="term" value="F:metal ion binding"/>
    <property type="evidence" value="ECO:0007669"/>
    <property type="project" value="UniProtKB-KW"/>
</dbReference>
<keyword evidence="17" id="KW-1185">Reference proteome</keyword>
<dbReference type="VEuPathDB" id="VectorBase:ASTEI20_031754"/>
<keyword evidence="6" id="KW-0507">mRNA processing</keyword>
<comment type="similarity">
    <text evidence="5">Belongs to the lariat debranching enzyme family.</text>
</comment>
<feature type="compositionally biased region" description="Polar residues" evidence="14">
    <location>
        <begin position="534"/>
        <end position="549"/>
    </location>
</feature>
<feature type="compositionally biased region" description="Acidic residues" evidence="14">
    <location>
        <begin position="437"/>
        <end position="452"/>
    </location>
</feature>
<keyword evidence="7" id="KW-0479">Metal-binding</keyword>
<evidence type="ECO:0000256" key="2">
    <source>
        <dbReference type="ARBA" id="ARBA00001947"/>
    </source>
</evidence>
<evidence type="ECO:0000256" key="6">
    <source>
        <dbReference type="ARBA" id="ARBA00022664"/>
    </source>
</evidence>
<feature type="compositionally biased region" description="Polar residues" evidence="14">
    <location>
        <begin position="492"/>
        <end position="525"/>
    </location>
</feature>
<dbReference type="STRING" id="30069.A0A182Y888"/>
<dbReference type="PANTHER" id="PTHR12849">
    <property type="entry name" value="RNA LARIAT DEBRANCHING ENZYME"/>
    <property type="match status" value="1"/>
</dbReference>
<comment type="cofactor">
    <cofactor evidence="3">
        <name>Fe(2+)</name>
        <dbReference type="ChEBI" id="CHEBI:29033"/>
    </cofactor>
</comment>
<dbReference type="FunFam" id="3.60.21.10:FF:000035">
    <property type="entry name" value="Lariat debranching enzyme"/>
    <property type="match status" value="1"/>
</dbReference>
<keyword evidence="8" id="KW-0378">Hydrolase</keyword>
<evidence type="ECO:0000256" key="12">
    <source>
        <dbReference type="ARBA" id="ARBA00023242"/>
    </source>
</evidence>
<comment type="function">
    <text evidence="13">Cleaves the 2'-5' phosphodiester linkage at the branch point of lariat intron pre-mRNAs after splicing and converts them into linear molecules that are subsequently degraded. It thereby facilitates ribonucleotide turnover.</text>
</comment>
<dbReference type="CDD" id="cd00844">
    <property type="entry name" value="MPP_Dbr1_N"/>
    <property type="match status" value="1"/>
</dbReference>
<reference evidence="16" key="2">
    <citation type="submission" date="2020-05" db="UniProtKB">
        <authorList>
            <consortium name="EnsemblMetazoa"/>
        </authorList>
    </citation>
    <scope>IDENTIFICATION</scope>
    <source>
        <strain evidence="16">Indian</strain>
    </source>
</reference>
<name>A0A182Y888_ANOST</name>
<evidence type="ECO:0000256" key="11">
    <source>
        <dbReference type="ARBA" id="ARBA00023211"/>
    </source>
</evidence>
<feature type="compositionally biased region" description="Polar residues" evidence="14">
    <location>
        <begin position="464"/>
        <end position="476"/>
    </location>
</feature>
<evidence type="ECO:0000256" key="5">
    <source>
        <dbReference type="ARBA" id="ARBA00006045"/>
    </source>
</evidence>
<feature type="domain" description="Lariat debranching enzyme C-terminal" evidence="15">
    <location>
        <begin position="235"/>
        <end position="394"/>
    </location>
</feature>